<gene>
    <name evidence="1" type="ORF">BF17_00730</name>
</gene>
<organism evidence="1 2">
    <name type="scientific">Yersinia similis</name>
    <dbReference type="NCBI Taxonomy" id="367190"/>
    <lineage>
        <taxon>Bacteria</taxon>
        <taxon>Pseudomonadati</taxon>
        <taxon>Pseudomonadota</taxon>
        <taxon>Gammaproteobacteria</taxon>
        <taxon>Enterobacterales</taxon>
        <taxon>Yersiniaceae</taxon>
        <taxon>Yersinia</taxon>
    </lineage>
</organism>
<proteinExistence type="predicted"/>
<dbReference type="EMBL" id="CP007230">
    <property type="protein sequence ID" value="AHK21887.1"/>
    <property type="molecule type" value="Genomic_DNA"/>
</dbReference>
<evidence type="ECO:0000313" key="1">
    <source>
        <dbReference type="EMBL" id="AHK21887.1"/>
    </source>
</evidence>
<reference evidence="1 2" key="1">
    <citation type="journal article" date="2014" name="Genome Announc.">
        <title>Genome Sequence of Yersinia similis Y228T, a Member of the Yersinia pseudotuberculosis Complex.</title>
        <authorList>
            <person name="Sprague L.D."/>
            <person name="Neubauer H."/>
        </authorList>
    </citation>
    <scope>NUCLEOTIDE SEQUENCE [LARGE SCALE GENOMIC DNA]</scope>
    <source>
        <strain evidence="1 2">228</strain>
    </source>
</reference>
<evidence type="ECO:0000313" key="2">
    <source>
        <dbReference type="Proteomes" id="UP000019439"/>
    </source>
</evidence>
<name>A0ABN4CVD5_9GAMM</name>
<keyword evidence="2" id="KW-1185">Reference proteome</keyword>
<sequence length="72" mass="8351">MSSQFIATINLIKSYLNFHIIEDLNNSQNDLYYLYPRYFEVQVGSNRVTNGAGPHLDSIYAARWVSLRDEAH</sequence>
<accession>A0ABN4CVD5</accession>
<protein>
    <submittedName>
        <fullName evidence="1">Uncharacterized protein</fullName>
    </submittedName>
</protein>
<dbReference type="Proteomes" id="UP000019439">
    <property type="component" value="Chromosome"/>
</dbReference>